<evidence type="ECO:0000259" key="6">
    <source>
        <dbReference type="Pfam" id="PF25917"/>
    </source>
</evidence>
<evidence type="ECO:0000313" key="10">
    <source>
        <dbReference type="Proteomes" id="UP001215180"/>
    </source>
</evidence>
<feature type="signal peptide" evidence="4">
    <location>
        <begin position="1"/>
        <end position="19"/>
    </location>
</feature>
<comment type="similarity">
    <text evidence="2">Belongs to the membrane fusion protein (MFP) (TC 8.A.1) family.</text>
</comment>
<accession>A0AAW6NZJ3</accession>
<dbReference type="SUPFAM" id="SSF111369">
    <property type="entry name" value="HlyD-like secretion proteins"/>
    <property type="match status" value="1"/>
</dbReference>
<feature type="domain" description="Multidrug resistance protein MdtA-like C-terminal permuted SH3" evidence="8">
    <location>
        <begin position="283"/>
        <end position="343"/>
    </location>
</feature>
<dbReference type="GO" id="GO:0046677">
    <property type="term" value="P:response to antibiotic"/>
    <property type="evidence" value="ECO:0007669"/>
    <property type="project" value="TreeGrafter"/>
</dbReference>
<dbReference type="Pfam" id="PF25967">
    <property type="entry name" value="RND-MFP_C"/>
    <property type="match status" value="1"/>
</dbReference>
<keyword evidence="3" id="KW-0175">Coiled coil</keyword>
<evidence type="ECO:0000256" key="1">
    <source>
        <dbReference type="ARBA" id="ARBA00004519"/>
    </source>
</evidence>
<evidence type="ECO:0000256" key="3">
    <source>
        <dbReference type="SAM" id="Coils"/>
    </source>
</evidence>
<dbReference type="Proteomes" id="UP001215180">
    <property type="component" value="Unassembled WGS sequence"/>
</dbReference>
<feature type="domain" description="Multidrug resistance protein MdtA-like alpha-helical hairpin" evidence="5">
    <location>
        <begin position="92"/>
        <end position="158"/>
    </location>
</feature>
<feature type="domain" description="Multidrug resistance protein MdtA-like beta-barrel" evidence="7">
    <location>
        <begin position="217"/>
        <end position="275"/>
    </location>
</feature>
<evidence type="ECO:0000259" key="8">
    <source>
        <dbReference type="Pfam" id="PF25967"/>
    </source>
</evidence>
<feature type="coiled-coil region" evidence="3">
    <location>
        <begin position="89"/>
        <end position="147"/>
    </location>
</feature>
<feature type="chain" id="PRO_5043622186" evidence="4">
    <location>
        <begin position="20"/>
        <end position="354"/>
    </location>
</feature>
<evidence type="ECO:0000313" key="9">
    <source>
        <dbReference type="EMBL" id="MDF3641140.1"/>
    </source>
</evidence>
<dbReference type="InterPro" id="IPR058625">
    <property type="entry name" value="MdtA-like_BSH"/>
</dbReference>
<protein>
    <submittedName>
        <fullName evidence="9">Efflux RND transporter periplasmic adaptor subunit</fullName>
    </submittedName>
</protein>
<dbReference type="InterPro" id="IPR058624">
    <property type="entry name" value="MdtA-like_HH"/>
</dbReference>
<dbReference type="Gene3D" id="1.10.287.470">
    <property type="entry name" value="Helix hairpin bin"/>
    <property type="match status" value="1"/>
</dbReference>
<dbReference type="NCBIfam" id="TIGR01730">
    <property type="entry name" value="RND_mfp"/>
    <property type="match status" value="1"/>
</dbReference>
<gene>
    <name evidence="9" type="ORF">P3S46_28450</name>
</gene>
<name>A0AAW6NZJ3_ENTCL</name>
<sequence length="354" mass="38392">MKFPLLFALFTFTLPPAFAAAIPVRVATVEQTTHAAERQIPGRIEAIHTVELRARTEGVITKINFRDGQYVKKGDVLFELDDAEPRAAVRLAQAEVTSAEATLRQAQQQLSRFESLGNNNAISRHDVDNARMQRDVARAALEQAKARLETRNVTLGYTRITSPIAGRVGHSNFHVGSLVNPASGVLVDVVQLDPIRIAFALEEGAFAAKVGKHNDLRAMKQAWQALIDNNGQRIVGELTSVDNRIDPRTASVMLRAEFANPRHQLLPGGNVNVFLRPASATPVMTLPAAAVQQNDDGFFAWVVNADGKAEKRPLTVAGQIGQQFQIASGVQPGERAIADGVQRVQPGAAVQILN</sequence>
<comment type="caution">
    <text evidence="9">The sequence shown here is derived from an EMBL/GenBank/DDBJ whole genome shotgun (WGS) entry which is preliminary data.</text>
</comment>
<evidence type="ECO:0000259" key="5">
    <source>
        <dbReference type="Pfam" id="PF25876"/>
    </source>
</evidence>
<dbReference type="Pfam" id="PF25944">
    <property type="entry name" value="Beta-barrel_RND"/>
    <property type="match status" value="1"/>
</dbReference>
<evidence type="ECO:0000256" key="4">
    <source>
        <dbReference type="SAM" id="SignalP"/>
    </source>
</evidence>
<dbReference type="RefSeq" id="WP_038418855.1">
    <property type="nucleotide sequence ID" value="NZ_CABMNF010000002.1"/>
</dbReference>
<dbReference type="GO" id="GO:0022857">
    <property type="term" value="F:transmembrane transporter activity"/>
    <property type="evidence" value="ECO:0007669"/>
    <property type="project" value="InterPro"/>
</dbReference>
<dbReference type="KEGG" id="eclg:EC036_11180"/>
<comment type="subcellular location">
    <subcellularLocation>
        <location evidence="1">Cell inner membrane</location>
        <topology evidence="1">Lipid-anchor</topology>
    </subcellularLocation>
</comment>
<proteinExistence type="inferred from homology"/>
<dbReference type="Pfam" id="PF25876">
    <property type="entry name" value="HH_MFP_RND"/>
    <property type="match status" value="1"/>
</dbReference>
<dbReference type="InterPro" id="IPR058627">
    <property type="entry name" value="MdtA-like_C"/>
</dbReference>
<dbReference type="InterPro" id="IPR058626">
    <property type="entry name" value="MdtA-like_b-barrel"/>
</dbReference>
<evidence type="ECO:0000259" key="7">
    <source>
        <dbReference type="Pfam" id="PF25944"/>
    </source>
</evidence>
<dbReference type="PANTHER" id="PTHR30158">
    <property type="entry name" value="ACRA/E-RELATED COMPONENT OF DRUG EFFLUX TRANSPORTER"/>
    <property type="match status" value="1"/>
</dbReference>
<dbReference type="GO" id="GO:0005886">
    <property type="term" value="C:plasma membrane"/>
    <property type="evidence" value="ECO:0007669"/>
    <property type="project" value="TreeGrafter"/>
</dbReference>
<dbReference type="AlphaFoldDB" id="A0AAW6NZJ3"/>
<dbReference type="Gene3D" id="2.40.420.20">
    <property type="match status" value="1"/>
</dbReference>
<feature type="domain" description="Multidrug resistance protein MdtA-like barrel-sandwich hybrid" evidence="6">
    <location>
        <begin position="49"/>
        <end position="182"/>
    </location>
</feature>
<dbReference type="Gene3D" id="2.40.50.100">
    <property type="match status" value="1"/>
</dbReference>
<keyword evidence="4" id="KW-0732">Signal</keyword>
<dbReference type="EMBL" id="JARJGR010000855">
    <property type="protein sequence ID" value="MDF3641140.1"/>
    <property type="molecule type" value="Genomic_DNA"/>
</dbReference>
<dbReference type="Pfam" id="PF25917">
    <property type="entry name" value="BSH_RND"/>
    <property type="match status" value="1"/>
</dbReference>
<dbReference type="GO" id="GO:0015721">
    <property type="term" value="P:bile acid and bile salt transport"/>
    <property type="evidence" value="ECO:0007669"/>
    <property type="project" value="TreeGrafter"/>
</dbReference>
<reference evidence="9" key="1">
    <citation type="submission" date="2023-03" db="EMBL/GenBank/DDBJ databases">
        <title>A Study on Prevalence and Characterization of Enterobacter cloacae strains in China.</title>
        <authorList>
            <person name="Zheng Z."/>
        </authorList>
    </citation>
    <scope>NUCLEOTIDE SEQUENCE</scope>
    <source>
        <strain evidence="9">EC77</strain>
    </source>
</reference>
<dbReference type="Gene3D" id="2.40.30.170">
    <property type="match status" value="1"/>
</dbReference>
<organism evidence="9 10">
    <name type="scientific">Enterobacter cloacae</name>
    <dbReference type="NCBI Taxonomy" id="550"/>
    <lineage>
        <taxon>Bacteria</taxon>
        <taxon>Pseudomonadati</taxon>
        <taxon>Pseudomonadota</taxon>
        <taxon>Gammaproteobacteria</taxon>
        <taxon>Enterobacterales</taxon>
        <taxon>Enterobacteriaceae</taxon>
        <taxon>Enterobacter</taxon>
        <taxon>Enterobacter cloacae complex</taxon>
    </lineage>
</organism>
<dbReference type="PANTHER" id="PTHR30158:SF3">
    <property type="entry name" value="MULTIDRUG EFFLUX PUMP SUBUNIT ACRA-RELATED"/>
    <property type="match status" value="1"/>
</dbReference>
<dbReference type="GO" id="GO:0030313">
    <property type="term" value="C:cell envelope"/>
    <property type="evidence" value="ECO:0007669"/>
    <property type="project" value="UniProtKB-SubCell"/>
</dbReference>
<dbReference type="InterPro" id="IPR006143">
    <property type="entry name" value="RND_pump_MFP"/>
</dbReference>
<evidence type="ECO:0000256" key="2">
    <source>
        <dbReference type="ARBA" id="ARBA00009477"/>
    </source>
</evidence>